<dbReference type="PANTHER" id="PTHR45527:SF1">
    <property type="entry name" value="FATTY ACID SYNTHASE"/>
    <property type="match status" value="1"/>
</dbReference>
<dbReference type="GO" id="GO:0044550">
    <property type="term" value="P:secondary metabolite biosynthetic process"/>
    <property type="evidence" value="ECO:0007669"/>
    <property type="project" value="TreeGrafter"/>
</dbReference>
<dbReference type="PANTHER" id="PTHR45527">
    <property type="entry name" value="NONRIBOSOMAL PEPTIDE SYNTHETASE"/>
    <property type="match status" value="1"/>
</dbReference>
<evidence type="ECO:0000313" key="3">
    <source>
        <dbReference type="EMBL" id="CAF1493669.1"/>
    </source>
</evidence>
<evidence type="ECO:0000313" key="5">
    <source>
        <dbReference type="Proteomes" id="UP000663852"/>
    </source>
</evidence>
<dbReference type="InterPro" id="IPR020845">
    <property type="entry name" value="AMP-binding_CS"/>
</dbReference>
<feature type="domain" description="AMP-dependent synthetase/ligase" evidence="1">
    <location>
        <begin position="30"/>
        <end position="319"/>
    </location>
</feature>
<evidence type="ECO:0000313" key="2">
    <source>
        <dbReference type="EMBL" id="CAF0794940.1"/>
    </source>
</evidence>
<dbReference type="SUPFAM" id="SSF56801">
    <property type="entry name" value="Acetyl-CoA synthetase-like"/>
    <property type="match status" value="1"/>
</dbReference>
<dbReference type="AlphaFoldDB" id="A0A815SIT3"/>
<dbReference type="GO" id="GO:0005737">
    <property type="term" value="C:cytoplasm"/>
    <property type="evidence" value="ECO:0007669"/>
    <property type="project" value="TreeGrafter"/>
</dbReference>
<dbReference type="OrthoDB" id="10063126at2759"/>
<dbReference type="InterPro" id="IPR042099">
    <property type="entry name" value="ANL_N_sf"/>
</dbReference>
<accession>A0A815SIT3</accession>
<dbReference type="GO" id="GO:0043041">
    <property type="term" value="P:amino acid activation for nonribosomal peptide biosynthetic process"/>
    <property type="evidence" value="ECO:0007669"/>
    <property type="project" value="TreeGrafter"/>
</dbReference>
<dbReference type="EMBL" id="CAJNOJ010000598">
    <property type="protein sequence ID" value="CAF1493669.1"/>
    <property type="molecule type" value="Genomic_DNA"/>
</dbReference>
<organism evidence="3 5">
    <name type="scientific">Adineta ricciae</name>
    <name type="common">Rotifer</name>
    <dbReference type="NCBI Taxonomy" id="249248"/>
    <lineage>
        <taxon>Eukaryota</taxon>
        <taxon>Metazoa</taxon>
        <taxon>Spiralia</taxon>
        <taxon>Gnathifera</taxon>
        <taxon>Rotifera</taxon>
        <taxon>Eurotatoria</taxon>
        <taxon>Bdelloidea</taxon>
        <taxon>Adinetida</taxon>
        <taxon>Adinetidae</taxon>
        <taxon>Adineta</taxon>
    </lineage>
</organism>
<dbReference type="Proteomes" id="UP000663852">
    <property type="component" value="Unassembled WGS sequence"/>
</dbReference>
<proteinExistence type="predicted"/>
<evidence type="ECO:0000313" key="4">
    <source>
        <dbReference type="Proteomes" id="UP000663828"/>
    </source>
</evidence>
<dbReference type="InterPro" id="IPR000873">
    <property type="entry name" value="AMP-dep_synth/lig_dom"/>
</dbReference>
<dbReference type="Proteomes" id="UP000663828">
    <property type="component" value="Unassembled WGS sequence"/>
</dbReference>
<sequence>MAFEHTNNHTMEIRSLFSSSVIHQEFVAQASNKRNCQKLALVLDEQSLTYAEIMFYVQKLAMNIIEKGFGKYQQKKEEFIVFQYVRQSIEMCIGMFTTLTIGGAYLGLNPNDPIERTEILIDEIQSNQLHNNILILVHSVTAKKFHVKIKETYCIVQIDNILQSEEINAPICNQQLNILSNVKVNRESLAFLIGTSGSTSKPKFVERCHCQMIASTDVFSSVNIYNSNQIILQIAGCVWIWHLFEFVSAMILGSTLVMLRPGGNLNMSYLTYTIQEKQVTAVTTGPSLMKQLAEYVSTLPQKRQEHSLLSIQTYLVGGNYTVFFSEHIIGAKLNKTYLNVS</sequence>
<keyword evidence="4" id="KW-1185">Reference proteome</keyword>
<dbReference type="GO" id="GO:0031177">
    <property type="term" value="F:phosphopantetheine binding"/>
    <property type="evidence" value="ECO:0007669"/>
    <property type="project" value="TreeGrafter"/>
</dbReference>
<dbReference type="Gene3D" id="3.40.50.12780">
    <property type="entry name" value="N-terminal domain of ligase-like"/>
    <property type="match status" value="1"/>
</dbReference>
<protein>
    <recommendedName>
        <fullName evidence="1">AMP-dependent synthetase/ligase domain-containing protein</fullName>
    </recommendedName>
</protein>
<reference evidence="3" key="1">
    <citation type="submission" date="2021-02" db="EMBL/GenBank/DDBJ databases">
        <authorList>
            <person name="Nowell W R."/>
        </authorList>
    </citation>
    <scope>NUCLEOTIDE SEQUENCE</scope>
</reference>
<dbReference type="EMBL" id="CAJNOR010000096">
    <property type="protein sequence ID" value="CAF0794940.1"/>
    <property type="molecule type" value="Genomic_DNA"/>
</dbReference>
<gene>
    <name evidence="3" type="ORF">EDS130_LOCUS42181</name>
    <name evidence="2" type="ORF">XAT740_LOCUS2675</name>
</gene>
<comment type="caution">
    <text evidence="3">The sequence shown here is derived from an EMBL/GenBank/DDBJ whole genome shotgun (WGS) entry which is preliminary data.</text>
</comment>
<evidence type="ECO:0000259" key="1">
    <source>
        <dbReference type="Pfam" id="PF00501"/>
    </source>
</evidence>
<dbReference type="Pfam" id="PF00501">
    <property type="entry name" value="AMP-binding"/>
    <property type="match status" value="1"/>
</dbReference>
<dbReference type="PROSITE" id="PS00455">
    <property type="entry name" value="AMP_BINDING"/>
    <property type="match status" value="1"/>
</dbReference>
<name>A0A815SIT3_ADIRI</name>